<dbReference type="Proteomes" id="UP000242875">
    <property type="component" value="Unassembled WGS sequence"/>
</dbReference>
<dbReference type="GO" id="GO:0006338">
    <property type="term" value="P:chromatin remodeling"/>
    <property type="evidence" value="ECO:0007669"/>
    <property type="project" value="InterPro"/>
</dbReference>
<evidence type="ECO:0000256" key="9">
    <source>
        <dbReference type="PROSITE-ProRule" id="PRU00035"/>
    </source>
</evidence>
<dbReference type="GO" id="GO:0003682">
    <property type="term" value="F:chromatin binding"/>
    <property type="evidence" value="ECO:0007669"/>
    <property type="project" value="TreeGrafter"/>
</dbReference>
<dbReference type="InterPro" id="IPR036770">
    <property type="entry name" value="Ankyrin_rpt-contain_sf"/>
</dbReference>
<evidence type="ECO:0000259" key="11">
    <source>
        <dbReference type="PROSITE" id="PS50014"/>
    </source>
</evidence>
<feature type="compositionally biased region" description="Basic and acidic residues" evidence="10">
    <location>
        <begin position="362"/>
        <end position="371"/>
    </location>
</feature>
<evidence type="ECO:0000256" key="4">
    <source>
        <dbReference type="ARBA" id="ARBA00023015"/>
    </source>
</evidence>
<dbReference type="OrthoDB" id="6017at2759"/>
<dbReference type="PRINTS" id="PR00503">
    <property type="entry name" value="BROMODOMAIN"/>
</dbReference>
<feature type="domain" description="Bromo" evidence="11">
    <location>
        <begin position="232"/>
        <end position="302"/>
    </location>
</feature>
<dbReference type="InterPro" id="IPR037382">
    <property type="entry name" value="Rsc/polybromo"/>
</dbReference>
<dbReference type="InterPro" id="IPR001487">
    <property type="entry name" value="Bromodomain"/>
</dbReference>
<feature type="region of interest" description="Disordered" evidence="10">
    <location>
        <begin position="354"/>
        <end position="476"/>
    </location>
</feature>
<evidence type="ECO:0000256" key="3">
    <source>
        <dbReference type="ARBA" id="ARBA00022853"/>
    </source>
</evidence>
<feature type="compositionally biased region" description="Basic and acidic residues" evidence="10">
    <location>
        <begin position="389"/>
        <end position="411"/>
    </location>
</feature>
<dbReference type="SMART" id="SM00248">
    <property type="entry name" value="ANK"/>
    <property type="match status" value="2"/>
</dbReference>
<dbReference type="PANTHER" id="PTHR16062">
    <property type="entry name" value="SWI/SNF-RELATED"/>
    <property type="match status" value="1"/>
</dbReference>
<feature type="region of interest" description="Disordered" evidence="10">
    <location>
        <begin position="140"/>
        <end position="186"/>
    </location>
</feature>
<dbReference type="GO" id="GO:0016586">
    <property type="term" value="C:RSC-type complex"/>
    <property type="evidence" value="ECO:0007669"/>
    <property type="project" value="InterPro"/>
</dbReference>
<dbReference type="InterPro" id="IPR036427">
    <property type="entry name" value="Bromodomain-like_sf"/>
</dbReference>
<keyword evidence="2" id="KW-0677">Repeat</keyword>
<keyword evidence="6" id="KW-0804">Transcription</keyword>
<dbReference type="InterPro" id="IPR002110">
    <property type="entry name" value="Ankyrin_rpt"/>
</dbReference>
<name>A0A261Y2X5_9FUNG</name>
<evidence type="ECO:0000313" key="12">
    <source>
        <dbReference type="EMBL" id="OZJ04918.1"/>
    </source>
</evidence>
<evidence type="ECO:0000256" key="8">
    <source>
        <dbReference type="PROSITE-ProRule" id="PRU00023"/>
    </source>
</evidence>
<dbReference type="Gene3D" id="1.25.40.20">
    <property type="entry name" value="Ankyrin repeat-containing domain"/>
    <property type="match status" value="1"/>
</dbReference>
<keyword evidence="3" id="KW-0156">Chromatin regulator</keyword>
<evidence type="ECO:0000313" key="13">
    <source>
        <dbReference type="Proteomes" id="UP000242875"/>
    </source>
</evidence>
<keyword evidence="7" id="KW-0539">Nucleus</keyword>
<dbReference type="PROSITE" id="PS50297">
    <property type="entry name" value="ANK_REP_REGION"/>
    <property type="match status" value="1"/>
</dbReference>
<protein>
    <recommendedName>
        <fullName evidence="11">Bromo domain-containing protein</fullName>
    </recommendedName>
</protein>
<proteinExistence type="predicted"/>
<gene>
    <name evidence="12" type="ORF">BZG36_02637</name>
</gene>
<comment type="subcellular location">
    <subcellularLocation>
        <location evidence="1">Nucleus</location>
    </subcellularLocation>
</comment>
<dbReference type="AlphaFoldDB" id="A0A261Y2X5"/>
<dbReference type="Gene3D" id="1.20.920.10">
    <property type="entry name" value="Bromodomain-like"/>
    <property type="match status" value="1"/>
</dbReference>
<dbReference type="SUPFAM" id="SSF48403">
    <property type="entry name" value="Ankyrin repeat"/>
    <property type="match status" value="1"/>
</dbReference>
<dbReference type="Pfam" id="PF00439">
    <property type="entry name" value="Bromodomain"/>
    <property type="match status" value="1"/>
</dbReference>
<evidence type="ECO:0000256" key="6">
    <source>
        <dbReference type="ARBA" id="ARBA00023163"/>
    </source>
</evidence>
<accession>A0A261Y2X5</accession>
<comment type="caution">
    <text evidence="12">The sequence shown here is derived from an EMBL/GenBank/DDBJ whole genome shotgun (WGS) entry which is preliminary data.</text>
</comment>
<feature type="compositionally biased region" description="Low complexity" evidence="10">
    <location>
        <begin position="167"/>
        <end position="185"/>
    </location>
</feature>
<feature type="repeat" description="ANK" evidence="8">
    <location>
        <begin position="46"/>
        <end position="78"/>
    </location>
</feature>
<dbReference type="PROSITE" id="PS50014">
    <property type="entry name" value="BROMODOMAIN_2"/>
    <property type="match status" value="1"/>
</dbReference>
<sequence>MDIEVASQVIDAIAAKDADKAIDILTANPQLDVNTLVPSNNFDASYTWVPLHAAAYYGQRKVIDVLVTRNADIEKHDTWYGATAIGWAAFADDDKTARHLLKYKANPVAKNIHGQTPVELVADRKDKKWRGIFTYRKHKQPKYSDSESDAESQTSNASRRKSTPSNTAATHTPTKTPQQTAQQTALHDRAIQIHRNMALDQPQPTEPYTGSYDQAEFMRELWAIVINHTDPNGRGYCEIFQELPSREELPEYYEVIQEPICFDMIEERMKTGAYPNLARWERDMNKLFEDAMYFNELGSRIFKDGKLLQRLYLRHSARLLNTKDIGNVDTFMLAPLNRPVYVDPPLDHEERLARRSQKGNRHGYEFEEVKWIPKSTPRKKPRSESSQGRNREVDRLRREEREPNRHRERELPSVVPSDQNGRQQRVRKPPDRLIVAPVPSRPAVSAPQTNRETPQKTLPDLSYLPPQPQIGQTPSQSFPFIPTPTSQLPMASQLAMKQQQGYHMPGFDMLPQHAQAIANGIYETQPDNKTIANGVPKAPVAIGPNVPRIIDYDIPDIPKAPALLKSIQVETNERSFAMAFDTFTTAHSITIASFAQTMTFIPILDPKLLQSQAQVALTVEVNRRRIQSSDIITFRDQPAFRHEVFYLTPKVGLNVIDCCVNAMLNADGSSGVQSQHFYLFISRLF</sequence>
<evidence type="ECO:0000256" key="5">
    <source>
        <dbReference type="ARBA" id="ARBA00023117"/>
    </source>
</evidence>
<evidence type="ECO:0000256" key="1">
    <source>
        <dbReference type="ARBA" id="ARBA00004123"/>
    </source>
</evidence>
<organism evidence="12 13">
    <name type="scientific">Bifiguratus adelaidae</name>
    <dbReference type="NCBI Taxonomy" id="1938954"/>
    <lineage>
        <taxon>Eukaryota</taxon>
        <taxon>Fungi</taxon>
        <taxon>Fungi incertae sedis</taxon>
        <taxon>Mucoromycota</taxon>
        <taxon>Mucoromycotina</taxon>
        <taxon>Endogonomycetes</taxon>
        <taxon>Endogonales</taxon>
        <taxon>Endogonales incertae sedis</taxon>
        <taxon>Bifiguratus</taxon>
    </lineage>
</organism>
<dbReference type="EMBL" id="MVBO01000026">
    <property type="protein sequence ID" value="OZJ04918.1"/>
    <property type="molecule type" value="Genomic_DNA"/>
</dbReference>
<evidence type="ECO:0000256" key="7">
    <source>
        <dbReference type="ARBA" id="ARBA00023242"/>
    </source>
</evidence>
<dbReference type="Pfam" id="PF12796">
    <property type="entry name" value="Ank_2"/>
    <property type="match status" value="1"/>
</dbReference>
<reference evidence="12 13" key="1">
    <citation type="journal article" date="2017" name="Mycologia">
        <title>Bifiguratus adelaidae, gen. et sp. nov., a new member of Mucoromycotina in endophytic and soil-dwelling habitats.</title>
        <authorList>
            <person name="Torres-Cruz T.J."/>
            <person name="Billingsley Tobias T.L."/>
            <person name="Almatruk M."/>
            <person name="Hesse C."/>
            <person name="Kuske C.R."/>
            <person name="Desiro A."/>
            <person name="Benucci G.M."/>
            <person name="Bonito G."/>
            <person name="Stajich J.E."/>
            <person name="Dunlap C."/>
            <person name="Arnold A.E."/>
            <person name="Porras-Alfaro A."/>
        </authorList>
    </citation>
    <scope>NUCLEOTIDE SEQUENCE [LARGE SCALE GENOMIC DNA]</scope>
    <source>
        <strain evidence="12 13">AZ0501</strain>
    </source>
</reference>
<keyword evidence="5 9" id="KW-0103">Bromodomain</keyword>
<keyword evidence="13" id="KW-1185">Reference proteome</keyword>
<dbReference type="SUPFAM" id="SSF47370">
    <property type="entry name" value="Bromodomain"/>
    <property type="match status" value="1"/>
</dbReference>
<feature type="compositionally biased region" description="Low complexity" evidence="10">
    <location>
        <begin position="435"/>
        <end position="447"/>
    </location>
</feature>
<evidence type="ECO:0000256" key="10">
    <source>
        <dbReference type="SAM" id="MobiDB-lite"/>
    </source>
</evidence>
<evidence type="ECO:0000256" key="2">
    <source>
        <dbReference type="ARBA" id="ARBA00022737"/>
    </source>
</evidence>
<dbReference type="PROSITE" id="PS50088">
    <property type="entry name" value="ANK_REPEAT"/>
    <property type="match status" value="1"/>
</dbReference>
<dbReference type="PANTHER" id="PTHR16062:SF21">
    <property type="entry name" value="CHROMATIN STRUCTURE-REMODELING COMPLEX SUBUNIT RSC1-RELATED"/>
    <property type="match status" value="1"/>
</dbReference>
<keyword evidence="8" id="KW-0040">ANK repeat</keyword>
<dbReference type="SMART" id="SM00297">
    <property type="entry name" value="BROMO"/>
    <property type="match status" value="1"/>
</dbReference>
<keyword evidence="4" id="KW-0805">Transcription regulation</keyword>
<dbReference type="GO" id="GO:0006368">
    <property type="term" value="P:transcription elongation by RNA polymerase II"/>
    <property type="evidence" value="ECO:0007669"/>
    <property type="project" value="TreeGrafter"/>
</dbReference>